<dbReference type="InterPro" id="IPR020845">
    <property type="entry name" value="AMP-binding_CS"/>
</dbReference>
<dbReference type="HOGENOM" id="CLU_002220_2_1_1"/>
<dbReference type="PROSITE" id="PS50075">
    <property type="entry name" value="CARRIER"/>
    <property type="match status" value="1"/>
</dbReference>
<reference evidence="5" key="1">
    <citation type="journal article" date="2014" name="Proc. Natl. Acad. Sci. U.S.A.">
        <title>Extensive sampling of basidiomycete genomes demonstrates inadequacy of the white-rot/brown-rot paradigm for wood decay fungi.</title>
        <authorList>
            <person name="Riley R."/>
            <person name="Salamov A.A."/>
            <person name="Brown D.W."/>
            <person name="Nagy L.G."/>
            <person name="Floudas D."/>
            <person name="Held B.W."/>
            <person name="Levasseur A."/>
            <person name="Lombard V."/>
            <person name="Morin E."/>
            <person name="Otillar R."/>
            <person name="Lindquist E.A."/>
            <person name="Sun H."/>
            <person name="LaButti K.M."/>
            <person name="Schmutz J."/>
            <person name="Jabbour D."/>
            <person name="Luo H."/>
            <person name="Baker S.E."/>
            <person name="Pisabarro A.G."/>
            <person name="Walton J.D."/>
            <person name="Blanchette R.A."/>
            <person name="Henrissat B."/>
            <person name="Martin F."/>
            <person name="Cullen D."/>
            <person name="Hibbett D.S."/>
            <person name="Grigoriev I.V."/>
        </authorList>
    </citation>
    <scope>NUCLEOTIDE SEQUENCE [LARGE SCALE GENOMIC DNA]</scope>
    <source>
        <strain evidence="5">FD-172 SS1</strain>
    </source>
</reference>
<dbReference type="InterPro" id="IPR036291">
    <property type="entry name" value="NAD(P)-bd_dom_sf"/>
</dbReference>
<dbReference type="InterPro" id="IPR042099">
    <property type="entry name" value="ANL_N_sf"/>
</dbReference>
<evidence type="ECO:0000256" key="1">
    <source>
        <dbReference type="ARBA" id="ARBA00022450"/>
    </source>
</evidence>
<dbReference type="EMBL" id="KL198050">
    <property type="protein sequence ID" value="KDQ12505.1"/>
    <property type="molecule type" value="Genomic_DNA"/>
</dbReference>
<dbReference type="GO" id="GO:0031177">
    <property type="term" value="F:phosphopantetheine binding"/>
    <property type="evidence" value="ECO:0007669"/>
    <property type="project" value="InterPro"/>
</dbReference>
<dbReference type="PANTHER" id="PTHR43439:SF2">
    <property type="entry name" value="ENZYME, PUTATIVE (JCVI)-RELATED"/>
    <property type="match status" value="1"/>
</dbReference>
<dbReference type="SUPFAM" id="SSF47336">
    <property type="entry name" value="ACP-like"/>
    <property type="match status" value="1"/>
</dbReference>
<keyword evidence="1" id="KW-0596">Phosphopantetheine</keyword>
<evidence type="ECO:0000256" key="2">
    <source>
        <dbReference type="ARBA" id="ARBA00022553"/>
    </source>
</evidence>
<dbReference type="Pfam" id="PF07993">
    <property type="entry name" value="NAD_binding_4"/>
    <property type="match status" value="1"/>
</dbReference>
<dbReference type="PANTHER" id="PTHR43439">
    <property type="entry name" value="PHENYLACETATE-COENZYME A LIGASE"/>
    <property type="match status" value="1"/>
</dbReference>
<accession>A0A067MCR5</accession>
<keyword evidence="2" id="KW-0597">Phosphoprotein</keyword>
<feature type="domain" description="Carrier" evidence="3">
    <location>
        <begin position="576"/>
        <end position="659"/>
    </location>
</feature>
<dbReference type="SUPFAM" id="SSF56801">
    <property type="entry name" value="Acetyl-CoA synthetase-like"/>
    <property type="match status" value="1"/>
</dbReference>
<keyword evidence="5" id="KW-1185">Reference proteome</keyword>
<dbReference type="Gene3D" id="1.10.1200.10">
    <property type="entry name" value="ACP-like"/>
    <property type="match status" value="1"/>
</dbReference>
<evidence type="ECO:0000313" key="4">
    <source>
        <dbReference type="EMBL" id="KDQ12505.1"/>
    </source>
</evidence>
<dbReference type="Pfam" id="PF00501">
    <property type="entry name" value="AMP-binding"/>
    <property type="match status" value="1"/>
</dbReference>
<dbReference type="AlphaFoldDB" id="A0A067MCR5"/>
<dbReference type="STRING" id="930990.A0A067MCR5"/>
<proteinExistence type="predicted"/>
<evidence type="ECO:0000259" key="3">
    <source>
        <dbReference type="PROSITE" id="PS50075"/>
    </source>
</evidence>
<organism evidence="4 5">
    <name type="scientific">Botryobasidium botryosum (strain FD-172 SS1)</name>
    <dbReference type="NCBI Taxonomy" id="930990"/>
    <lineage>
        <taxon>Eukaryota</taxon>
        <taxon>Fungi</taxon>
        <taxon>Dikarya</taxon>
        <taxon>Basidiomycota</taxon>
        <taxon>Agaricomycotina</taxon>
        <taxon>Agaricomycetes</taxon>
        <taxon>Cantharellales</taxon>
        <taxon>Botryobasidiaceae</taxon>
        <taxon>Botryobasidium</taxon>
    </lineage>
</organism>
<dbReference type="OrthoDB" id="429813at2759"/>
<dbReference type="Gene3D" id="3.40.50.12780">
    <property type="entry name" value="N-terminal domain of ligase-like"/>
    <property type="match status" value="1"/>
</dbReference>
<dbReference type="Gene3D" id="3.40.50.720">
    <property type="entry name" value="NAD(P)-binding Rossmann-like Domain"/>
    <property type="match status" value="1"/>
</dbReference>
<dbReference type="InterPro" id="IPR020806">
    <property type="entry name" value="PKS_PP-bd"/>
</dbReference>
<sequence>MSPNGNSKLASFVRPKFSFDPSKNPSSDDLLTLPSLLEFDAKHNPDHLFCLQYHRDTSLPPHRIRIADLQAAVLRCSAWLAEKGLVAPPQWVDGKLVKASPVALLMASDVGLFIFLLALLRVGVPVVCVSARLSPKAIAHLFSATKTRSAIISPQVEVAVREAASLLREGDGDKSDVTVLHGPSYTNFLNDAVDINTLSIPPAFEHVDPTDRQVVILHSSGTTGLPKPIYHTHAYLVCYAACHRLTPSQVEGAMNISTLPLFHGFGLLTPCLALSVGLPFAIPAATTIPTGSSTYELIKSSGATCMMTVPSILEELYLMDERKGIDALLPLKFIAIGGAPMKVSVGEALVAEGVKILNHWGATEIGPIAPIVHPTAEYDWHYLQVRDDIGLVIEPLEDTGLFRLTGYPFGWGTKYVVQDLLEMNPKQPGKEFKILGRADDLVVLATGEKVRPRLLESHVSEHPLVKDALAIGDGRFQLGLIVEAAESVELDPTDPAAVSAYIDSIWPSVTLGNDLTDKHARVTREMIIVTTPSTQPISRTVKGSLSRAETVLVFKDKIDAVYEQADMANASPLPLGNAEELRAALRTAVHDSFTLPRDITDDADFFENGMDSLQATILRRRLVASASLTQTPQPLSIPLDFVYRFPTVALLYDALLSLINNGGEITETRSERLHRVAAEYAAKIAALGPTSRANGHANGHARPTVVLLTGSTGGLGTAVLANLVSAPEVSKVICLNRRGGSDLRSRQEDANRKLGITISDWDKVELYEADLSANEFGLDAAMYARLHSVTHIIHNAWPMDFNRSLTSFIPHLEASSNMVRLCLAQAPSHPIRVLFTSSIAVVGHHPDITGIAPVPEEAANDPNVIDHFGYAEAKWVCEKIFEEASRVHGRYITASSVRIGQLTGSEAAGAWNPQEHMPMLVKSSKAVGALPNVSGTLSWIPVNRAADVMTEFLFSPVTPPILHLENPSRQSWTDVLGAFQELLGLKESLIPFEEWMERVLKISDPKINPAIKLTNFLQDEFLMMAAGRLILGMQESKQASATLAASGPLTREHFAGYVNFWRKEGFLI</sequence>
<dbReference type="InParanoid" id="A0A067MCR5"/>
<dbReference type="PROSITE" id="PS00455">
    <property type="entry name" value="AMP_BINDING"/>
    <property type="match status" value="1"/>
</dbReference>
<dbReference type="InterPro" id="IPR009081">
    <property type="entry name" value="PP-bd_ACP"/>
</dbReference>
<dbReference type="Pfam" id="PF23562">
    <property type="entry name" value="AMP-binding_C_3"/>
    <property type="match status" value="1"/>
</dbReference>
<dbReference type="Proteomes" id="UP000027195">
    <property type="component" value="Unassembled WGS sequence"/>
</dbReference>
<protein>
    <recommendedName>
        <fullName evidence="3">Carrier domain-containing protein</fullName>
    </recommendedName>
</protein>
<name>A0A067MCR5_BOTB1</name>
<dbReference type="InterPro" id="IPR036736">
    <property type="entry name" value="ACP-like_sf"/>
</dbReference>
<gene>
    <name evidence="4" type="ORF">BOTBODRAFT_176443</name>
</gene>
<dbReference type="SMART" id="SM00823">
    <property type="entry name" value="PKS_PP"/>
    <property type="match status" value="1"/>
</dbReference>
<dbReference type="InterPro" id="IPR013120">
    <property type="entry name" value="FAR_NAD-bd"/>
</dbReference>
<dbReference type="SUPFAM" id="SSF51735">
    <property type="entry name" value="NAD(P)-binding Rossmann-fold domains"/>
    <property type="match status" value="1"/>
</dbReference>
<evidence type="ECO:0000313" key="5">
    <source>
        <dbReference type="Proteomes" id="UP000027195"/>
    </source>
</evidence>
<dbReference type="InterPro" id="IPR000873">
    <property type="entry name" value="AMP-dep_synth/lig_dom"/>
</dbReference>
<dbReference type="InterPro" id="IPR051414">
    <property type="entry name" value="Adenylate-forming_Reductase"/>
</dbReference>